<reference evidence="1 2" key="1">
    <citation type="submission" date="2014-12" db="EMBL/GenBank/DDBJ databases">
        <title>Genome assembly of Enhygromyxa salina DSM 15201.</title>
        <authorList>
            <person name="Sharma G."/>
            <person name="Subramanian S."/>
        </authorList>
    </citation>
    <scope>NUCLEOTIDE SEQUENCE [LARGE SCALE GENOMIC DNA]</scope>
    <source>
        <strain evidence="1 2">DSM 15201</strain>
    </source>
</reference>
<comment type="caution">
    <text evidence="1">The sequence shown here is derived from an EMBL/GenBank/DDBJ whole genome shotgun (WGS) entry which is preliminary data.</text>
</comment>
<name>A0A0C2CL60_9BACT</name>
<organism evidence="1 2">
    <name type="scientific">Enhygromyxa salina</name>
    <dbReference type="NCBI Taxonomy" id="215803"/>
    <lineage>
        <taxon>Bacteria</taxon>
        <taxon>Pseudomonadati</taxon>
        <taxon>Myxococcota</taxon>
        <taxon>Polyangia</taxon>
        <taxon>Nannocystales</taxon>
        <taxon>Nannocystaceae</taxon>
        <taxon>Enhygromyxa</taxon>
    </lineage>
</organism>
<gene>
    <name evidence="1" type="ORF">DB30_02241</name>
</gene>
<evidence type="ECO:0000313" key="1">
    <source>
        <dbReference type="EMBL" id="KIG11976.1"/>
    </source>
</evidence>
<dbReference type="AlphaFoldDB" id="A0A0C2CL60"/>
<accession>A0A0C2CL60</accession>
<dbReference type="EMBL" id="JMCC02000161">
    <property type="protein sequence ID" value="KIG11976.1"/>
    <property type="molecule type" value="Genomic_DNA"/>
</dbReference>
<sequence length="274" mass="30669">MIFALMRWWFRADRLRLLAVHAVDELDTKARAQLGPRLYEIFCASYGALSSEVVLDEIVFKPGGYLAVWVDASGERVGFASAKVDQVELDGRPHAVLRVGSYFVPGHRGGTAARAFALLVVLFYRFTHPFARVFAGIETLNPVSYRLTVDMFALAFPHRELTAPGSMVDLAQALAGARGLNCAPDRPFVVYYRDPAVHERSLRSSRIMEDLDAAYYLTVNPHYRAGHILLVIVPFTFSNIIASTNPPMKRALRWLTGRRVQPPLLQQHGESTCH</sequence>
<evidence type="ECO:0000313" key="2">
    <source>
        <dbReference type="Proteomes" id="UP000031599"/>
    </source>
</evidence>
<dbReference type="Proteomes" id="UP000031599">
    <property type="component" value="Unassembled WGS sequence"/>
</dbReference>
<proteinExistence type="predicted"/>
<protein>
    <submittedName>
        <fullName evidence="1">Uncharacterized protein</fullName>
    </submittedName>
</protein>